<organism evidence="1 2">
    <name type="scientific">Paramecium sonneborni</name>
    <dbReference type="NCBI Taxonomy" id="65129"/>
    <lineage>
        <taxon>Eukaryota</taxon>
        <taxon>Sar</taxon>
        <taxon>Alveolata</taxon>
        <taxon>Ciliophora</taxon>
        <taxon>Intramacronucleata</taxon>
        <taxon>Oligohymenophorea</taxon>
        <taxon>Peniculida</taxon>
        <taxon>Parameciidae</taxon>
        <taxon>Paramecium</taxon>
    </lineage>
</organism>
<dbReference type="AlphaFoldDB" id="A0A8S1R100"/>
<sequence>MQKQNQIFQIIESVLNIYQKEIKENQTNYSIQIQIKLILDRKYEGIVKVSRTHRRQLLILQGNSRISKGKLG</sequence>
<protein>
    <submittedName>
        <fullName evidence="1">Uncharacterized protein</fullName>
    </submittedName>
</protein>
<dbReference type="Proteomes" id="UP000692954">
    <property type="component" value="Unassembled WGS sequence"/>
</dbReference>
<evidence type="ECO:0000313" key="2">
    <source>
        <dbReference type="Proteomes" id="UP000692954"/>
    </source>
</evidence>
<reference evidence="1" key="1">
    <citation type="submission" date="2021-01" db="EMBL/GenBank/DDBJ databases">
        <authorList>
            <consortium name="Genoscope - CEA"/>
            <person name="William W."/>
        </authorList>
    </citation>
    <scope>NUCLEOTIDE SEQUENCE</scope>
</reference>
<dbReference type="EMBL" id="CAJJDN010000130">
    <property type="protein sequence ID" value="CAD8121165.1"/>
    <property type="molecule type" value="Genomic_DNA"/>
</dbReference>
<name>A0A8S1R100_9CILI</name>
<proteinExistence type="predicted"/>
<keyword evidence="2" id="KW-1185">Reference proteome</keyword>
<accession>A0A8S1R100</accession>
<evidence type="ECO:0000313" key="1">
    <source>
        <dbReference type="EMBL" id="CAD8121165.1"/>
    </source>
</evidence>
<comment type="caution">
    <text evidence="1">The sequence shown here is derived from an EMBL/GenBank/DDBJ whole genome shotgun (WGS) entry which is preliminary data.</text>
</comment>
<gene>
    <name evidence="1" type="ORF">PSON_ATCC_30995.1.T1300093</name>
</gene>